<evidence type="ECO:0000256" key="3">
    <source>
        <dbReference type="ARBA" id="ARBA00023082"/>
    </source>
</evidence>
<dbReference type="Gene3D" id="1.10.1740.10">
    <property type="match status" value="1"/>
</dbReference>
<dbReference type="InterPro" id="IPR013324">
    <property type="entry name" value="RNA_pol_sigma_r3/r4-like"/>
</dbReference>
<dbReference type="Proteomes" id="UP000219559">
    <property type="component" value="Unassembled WGS sequence"/>
</dbReference>
<dbReference type="GO" id="GO:0003677">
    <property type="term" value="F:DNA binding"/>
    <property type="evidence" value="ECO:0007669"/>
    <property type="project" value="InterPro"/>
</dbReference>
<feature type="domain" description="RNA polymerase sigma factor 70 region 4 type 2" evidence="6">
    <location>
        <begin position="112"/>
        <end position="161"/>
    </location>
</feature>
<dbReference type="PANTHER" id="PTHR43133:SF46">
    <property type="entry name" value="RNA POLYMERASE SIGMA-70 FACTOR ECF SUBFAMILY"/>
    <property type="match status" value="1"/>
</dbReference>
<dbReference type="InterPro" id="IPR007627">
    <property type="entry name" value="RNA_pol_sigma70_r2"/>
</dbReference>
<dbReference type="InterPro" id="IPR036388">
    <property type="entry name" value="WH-like_DNA-bd_sf"/>
</dbReference>
<dbReference type="InterPro" id="IPR014284">
    <property type="entry name" value="RNA_pol_sigma-70_dom"/>
</dbReference>
<evidence type="ECO:0000256" key="1">
    <source>
        <dbReference type="ARBA" id="ARBA00010641"/>
    </source>
</evidence>
<accession>A0A2A4GDI3</accession>
<keyword evidence="4" id="KW-0804">Transcription</keyword>
<dbReference type="Gene3D" id="1.10.10.10">
    <property type="entry name" value="Winged helix-like DNA-binding domain superfamily/Winged helix DNA-binding domain"/>
    <property type="match status" value="1"/>
</dbReference>
<dbReference type="InterPro" id="IPR039425">
    <property type="entry name" value="RNA_pol_sigma-70-like"/>
</dbReference>
<evidence type="ECO:0000313" key="8">
    <source>
        <dbReference type="Proteomes" id="UP000219559"/>
    </source>
</evidence>
<dbReference type="Pfam" id="PF04542">
    <property type="entry name" value="Sigma70_r2"/>
    <property type="match status" value="1"/>
</dbReference>
<dbReference type="SUPFAM" id="SSF88946">
    <property type="entry name" value="Sigma2 domain of RNA polymerase sigma factors"/>
    <property type="match status" value="1"/>
</dbReference>
<dbReference type="GO" id="GO:0006352">
    <property type="term" value="P:DNA-templated transcription initiation"/>
    <property type="evidence" value="ECO:0007669"/>
    <property type="project" value="InterPro"/>
</dbReference>
<dbReference type="GO" id="GO:0016987">
    <property type="term" value="F:sigma factor activity"/>
    <property type="evidence" value="ECO:0007669"/>
    <property type="project" value="UniProtKB-KW"/>
</dbReference>
<reference evidence="7 8" key="1">
    <citation type="submission" date="2017-04" db="EMBL/GenBank/DDBJ databases">
        <title>A new member of the family Flavobacteriaceae isolated from ascidians.</title>
        <authorList>
            <person name="Chen L."/>
        </authorList>
    </citation>
    <scope>NUCLEOTIDE SEQUENCE [LARGE SCALE GENOMIC DNA]</scope>
    <source>
        <strain evidence="7 8">HQA918</strain>
    </source>
</reference>
<dbReference type="NCBIfam" id="TIGR02937">
    <property type="entry name" value="sigma70-ECF"/>
    <property type="match status" value="1"/>
</dbReference>
<gene>
    <name evidence="7" type="ORF">B7P33_01720</name>
</gene>
<evidence type="ECO:0000256" key="4">
    <source>
        <dbReference type="ARBA" id="ARBA00023163"/>
    </source>
</evidence>
<dbReference type="InterPro" id="IPR014327">
    <property type="entry name" value="RNA_pol_sigma70_bacteroid"/>
</dbReference>
<dbReference type="AlphaFoldDB" id="A0A2A4GDI3"/>
<organism evidence="7 8">
    <name type="scientific">Sediminicola luteus</name>
    <dbReference type="NCBI Taxonomy" id="319238"/>
    <lineage>
        <taxon>Bacteria</taxon>
        <taxon>Pseudomonadati</taxon>
        <taxon>Bacteroidota</taxon>
        <taxon>Flavobacteriia</taxon>
        <taxon>Flavobacteriales</taxon>
        <taxon>Flavobacteriaceae</taxon>
        <taxon>Sediminicola</taxon>
    </lineage>
</organism>
<comment type="similarity">
    <text evidence="1">Belongs to the sigma-70 factor family. ECF subfamily.</text>
</comment>
<proteinExistence type="inferred from homology"/>
<comment type="caution">
    <text evidence="7">The sequence shown here is derived from an EMBL/GenBank/DDBJ whole genome shotgun (WGS) entry which is preliminary data.</text>
</comment>
<dbReference type="OrthoDB" id="1100095at2"/>
<dbReference type="CDD" id="cd06171">
    <property type="entry name" value="Sigma70_r4"/>
    <property type="match status" value="1"/>
</dbReference>
<dbReference type="InterPro" id="IPR013249">
    <property type="entry name" value="RNA_pol_sigma70_r4_t2"/>
</dbReference>
<protein>
    <recommendedName>
        <fullName evidence="9">RNA polymerase sigma-70 factor</fullName>
    </recommendedName>
</protein>
<keyword evidence="8" id="KW-1185">Reference proteome</keyword>
<dbReference type="NCBIfam" id="TIGR02985">
    <property type="entry name" value="Sig70_bacteroi1"/>
    <property type="match status" value="1"/>
</dbReference>
<dbReference type="SUPFAM" id="SSF88659">
    <property type="entry name" value="Sigma3 and sigma4 domains of RNA polymerase sigma factors"/>
    <property type="match status" value="1"/>
</dbReference>
<evidence type="ECO:0000256" key="2">
    <source>
        <dbReference type="ARBA" id="ARBA00023015"/>
    </source>
</evidence>
<dbReference type="InterPro" id="IPR013325">
    <property type="entry name" value="RNA_pol_sigma_r2"/>
</dbReference>
<dbReference type="RefSeq" id="WP_097441568.1">
    <property type="nucleotide sequence ID" value="NZ_NBWU01000001.1"/>
</dbReference>
<keyword evidence="3" id="KW-0731">Sigma factor</keyword>
<dbReference type="Pfam" id="PF08281">
    <property type="entry name" value="Sigma70_r4_2"/>
    <property type="match status" value="1"/>
</dbReference>
<dbReference type="PANTHER" id="PTHR43133">
    <property type="entry name" value="RNA POLYMERASE ECF-TYPE SIGMA FACTO"/>
    <property type="match status" value="1"/>
</dbReference>
<evidence type="ECO:0000313" key="7">
    <source>
        <dbReference type="EMBL" id="PCE66044.1"/>
    </source>
</evidence>
<evidence type="ECO:0000259" key="5">
    <source>
        <dbReference type="Pfam" id="PF04542"/>
    </source>
</evidence>
<dbReference type="EMBL" id="NBWU01000001">
    <property type="protein sequence ID" value="PCE66044.1"/>
    <property type="molecule type" value="Genomic_DNA"/>
</dbReference>
<name>A0A2A4GDI3_9FLAO</name>
<evidence type="ECO:0008006" key="9">
    <source>
        <dbReference type="Google" id="ProtNLM"/>
    </source>
</evidence>
<feature type="domain" description="RNA polymerase sigma-70 region 2" evidence="5">
    <location>
        <begin position="19"/>
        <end position="83"/>
    </location>
</feature>
<evidence type="ECO:0000259" key="6">
    <source>
        <dbReference type="Pfam" id="PF08281"/>
    </source>
</evidence>
<keyword evidence="2" id="KW-0805">Transcription regulation</keyword>
<sequence length="183" mass="21177">METKTTTILAHPKAFEAVYKAHASEMLRYAQNVVGDKELARDMVQNVFTELWVRRDQITLANPRAYLFQAVKYQLFAHLRKKGPSLQDLARLEILDRSLSAHAQMEMAELQREIKSQIAKLPPKCRQAFELSRFDDQTHKEIAEKMGVSLQTVKNHITHALGVLRENLQENIVWPILLLFWGL</sequence>